<dbReference type="InterPro" id="IPR018767">
    <property type="entry name" value="Brl1/Brr6_dom"/>
</dbReference>
<feature type="region of interest" description="Disordered" evidence="8">
    <location>
        <begin position="1440"/>
        <end position="1538"/>
    </location>
</feature>
<feature type="region of interest" description="Disordered" evidence="8">
    <location>
        <begin position="500"/>
        <end position="527"/>
    </location>
</feature>
<keyword evidence="9" id="KW-0472">Membrane</keyword>
<dbReference type="InterPro" id="IPR002885">
    <property type="entry name" value="PPR_rpt"/>
</dbReference>
<name>A0A4U0WSQ7_9PEZI</name>
<dbReference type="SMART" id="SM01042">
    <property type="entry name" value="Brr6_like_C_C"/>
    <property type="match status" value="1"/>
</dbReference>
<feature type="region of interest" description="Disordered" evidence="8">
    <location>
        <begin position="539"/>
        <end position="558"/>
    </location>
</feature>
<evidence type="ECO:0000256" key="4">
    <source>
        <dbReference type="ARBA" id="ARBA00022490"/>
    </source>
</evidence>
<dbReference type="STRING" id="331657.A0A4U0WSQ7"/>
<feature type="compositionally biased region" description="Basic and acidic residues" evidence="8">
    <location>
        <begin position="1187"/>
        <end position="1203"/>
    </location>
</feature>
<dbReference type="SUPFAM" id="SSF53067">
    <property type="entry name" value="Actin-like ATPase domain"/>
    <property type="match status" value="2"/>
</dbReference>
<dbReference type="GO" id="GO:0006998">
    <property type="term" value="P:nuclear envelope organization"/>
    <property type="evidence" value="ECO:0007669"/>
    <property type="project" value="InterPro"/>
</dbReference>
<dbReference type="Gene3D" id="1.25.40.10">
    <property type="entry name" value="Tetratricopeptide repeat domain"/>
    <property type="match status" value="1"/>
</dbReference>
<keyword evidence="9" id="KW-0812">Transmembrane</keyword>
<organism evidence="11 12">
    <name type="scientific">Cryomyces minteri</name>
    <dbReference type="NCBI Taxonomy" id="331657"/>
    <lineage>
        <taxon>Eukaryota</taxon>
        <taxon>Fungi</taxon>
        <taxon>Dikarya</taxon>
        <taxon>Ascomycota</taxon>
        <taxon>Pezizomycotina</taxon>
        <taxon>Dothideomycetes</taxon>
        <taxon>Dothideomycetes incertae sedis</taxon>
        <taxon>Cryomyces</taxon>
    </lineage>
</organism>
<dbReference type="Pfam" id="PF10104">
    <property type="entry name" value="Brr6_like_C_C"/>
    <property type="match status" value="1"/>
</dbReference>
<evidence type="ECO:0000256" key="7">
    <source>
        <dbReference type="ARBA" id="ARBA00073820"/>
    </source>
</evidence>
<keyword evidence="4" id="KW-0963">Cytoplasm</keyword>
<feature type="compositionally biased region" description="Polar residues" evidence="8">
    <location>
        <begin position="506"/>
        <end position="522"/>
    </location>
</feature>
<feature type="region of interest" description="Disordered" evidence="8">
    <location>
        <begin position="441"/>
        <end position="467"/>
    </location>
</feature>
<feature type="transmembrane region" description="Helical" evidence="9">
    <location>
        <begin position="658"/>
        <end position="680"/>
    </location>
</feature>
<evidence type="ECO:0000256" key="5">
    <source>
        <dbReference type="ARBA" id="ARBA00025222"/>
    </source>
</evidence>
<evidence type="ECO:0000313" key="12">
    <source>
        <dbReference type="Proteomes" id="UP000308768"/>
    </source>
</evidence>
<evidence type="ECO:0000256" key="6">
    <source>
        <dbReference type="ARBA" id="ARBA00063309"/>
    </source>
</evidence>
<dbReference type="OrthoDB" id="6220758at2759"/>
<dbReference type="InterPro" id="IPR004000">
    <property type="entry name" value="Actin"/>
</dbReference>
<feature type="compositionally biased region" description="Low complexity" evidence="8">
    <location>
        <begin position="539"/>
        <end position="551"/>
    </location>
</feature>
<feature type="domain" description="Brl1/Brr6" evidence="10">
    <location>
        <begin position="656"/>
        <end position="789"/>
    </location>
</feature>
<evidence type="ECO:0000256" key="3">
    <source>
        <dbReference type="ARBA" id="ARBA00018633"/>
    </source>
</evidence>
<dbReference type="GO" id="GO:0005737">
    <property type="term" value="C:cytoplasm"/>
    <property type="evidence" value="ECO:0007669"/>
    <property type="project" value="UniProtKB-SubCell"/>
</dbReference>
<proteinExistence type="inferred from homology"/>
<protein>
    <recommendedName>
        <fullName evidence="3">Actin-like protein ARP6</fullName>
    </recommendedName>
    <alternativeName>
        <fullName evidence="7">Actin-like protein arp6</fullName>
    </alternativeName>
</protein>
<dbReference type="EMBL" id="NAJN01001224">
    <property type="protein sequence ID" value="TKA64745.1"/>
    <property type="molecule type" value="Genomic_DNA"/>
</dbReference>
<comment type="function">
    <text evidence="5">Component of the SWR1 complex which mediates the ATP-dependent exchange of histone H2A for the H2A variant HZT1 leading to transcriptional regulation of selected genes by chromatin remodeling. Involved in chromosome stability.</text>
</comment>
<evidence type="ECO:0000259" key="10">
    <source>
        <dbReference type="SMART" id="SM01042"/>
    </source>
</evidence>
<evidence type="ECO:0000256" key="8">
    <source>
        <dbReference type="SAM" id="MobiDB-lite"/>
    </source>
</evidence>
<dbReference type="PANTHER" id="PTHR28136">
    <property type="entry name" value="NUCLEUS EXPORT PROTEIN BRR6"/>
    <property type="match status" value="1"/>
</dbReference>
<dbReference type="PANTHER" id="PTHR28136:SF1">
    <property type="entry name" value="NUCLEUS EXPORT PROTEIN BRL1"/>
    <property type="match status" value="1"/>
</dbReference>
<comment type="similarity">
    <text evidence="2">Belongs to the actin family. ARP6 subfamily.</text>
</comment>
<feature type="transmembrane region" description="Helical" evidence="9">
    <location>
        <begin position="766"/>
        <end position="788"/>
    </location>
</feature>
<reference evidence="11 12" key="1">
    <citation type="submission" date="2017-03" db="EMBL/GenBank/DDBJ databases">
        <title>Genomes of endolithic fungi from Antarctica.</title>
        <authorList>
            <person name="Coleine C."/>
            <person name="Masonjones S."/>
            <person name="Stajich J.E."/>
        </authorList>
    </citation>
    <scope>NUCLEOTIDE SEQUENCE [LARGE SCALE GENOMIC DNA]</scope>
    <source>
        <strain evidence="11 12">CCFEE 5187</strain>
    </source>
</reference>
<dbReference type="CDD" id="cd10210">
    <property type="entry name" value="ASKHA_NBD_Arp6"/>
    <property type="match status" value="1"/>
</dbReference>
<feature type="compositionally biased region" description="Basic and acidic residues" evidence="8">
    <location>
        <begin position="1505"/>
        <end position="1521"/>
    </location>
</feature>
<gene>
    <name evidence="11" type="ORF">B0A49_10147</name>
</gene>
<accession>A0A4U0WSQ7</accession>
<dbReference type="InterPro" id="IPR040202">
    <property type="entry name" value="Brl1/Brr6"/>
</dbReference>
<dbReference type="GO" id="GO:0055088">
    <property type="term" value="P:lipid homeostasis"/>
    <property type="evidence" value="ECO:0007669"/>
    <property type="project" value="InterPro"/>
</dbReference>
<keyword evidence="12" id="KW-1185">Reference proteome</keyword>
<evidence type="ECO:0000256" key="9">
    <source>
        <dbReference type="SAM" id="Phobius"/>
    </source>
</evidence>
<dbReference type="Gene3D" id="3.30.420.40">
    <property type="match status" value="2"/>
</dbReference>
<dbReference type="Proteomes" id="UP000308768">
    <property type="component" value="Unassembled WGS sequence"/>
</dbReference>
<sequence length="1538" mass="171906">MAPPRQKNTSAALPDQTLVVDNGGFTIKAGFATASPDPEKDCRVIPNCIARSRDKRIYVGAELDRCIDFGEMVFRRPVEKGYLVNWEAEKEIWERTFFDKDARLKCDPHETNLILTEAPNASQALQTNCDQMVFEDFEFASYYRCIGPVLNAFNDIPSLFSDPPHDPSLLGLPVECLLLIDSGYSHTTVTPLIYGRPVHTAVRRLDIGGKFLTNHLKEAISLRHYGLMDEPHLVNEIKEDVGYITSEFSRDLERTWKGGAESSTRKKADDDGGGDTVVLDYVLPDYSSPANTRGFSRPHDSSRAATLKRLGAAPGPREDFFPLGNERFVVPEILFSPRDVGMKEDGIPGVVIQSLNLLPQGLWPAMLGNIVVVGGNSLFPGFMARLEAEIRQHAPSEYVVRVARSPDPIKSTWLGGARMASNRETLKNFVVTKAQYEEHGSNSGPFGIFNSPAKPSIPSLREPASQPHFFNRSSEMDIDRKPLPAVPANLSFTTPRKFDVDVASSGGETPNTPETNNDSDATPDNMGFRSAFAKFANTSSPFVPKASSSSPSKKDRRGSLLGRVLFGQASPGRGEIARGNYSHALEKKIRKKRSRDARMVRRRGSTSDSEDDEHQQTSGQAKADAQVPSPKDPNAPSRLFNLFSFIETHPNLPHILSFYAQLALNVFLVFFFIYIIYSFWSTIRSDVDKKSEEAVAEILAEMAVCAKEYRDNRCEPETRVRAMEVVCGNWEKCMSRDPRSVGRARVSAHTFAEIFNSFVEPISYKAMIFSFIIVFGCVTISNFAFGLFRDKAAASHMPFAPSYSQPPPPTPHRQFSGHEQPYFTPYHSHIALEPAPRGWSIVDVVGTESAVETGVGKDVFTVLDTQERASTLKRARKAEDPIKRIDRKVAAVVRRDPHEGLHIDPDERRLRAELKYLKDPLKLADHVRQVLRENDEEKAHALVRLASKDMQCTVSWNHVIDWQMSRDKVNAALKTYNEMKKRAQSPDSYTYLLLIRGLANHSHFSQSLGKALSLYHSMSAPNSRVPPSTIHTNAVLQVCARSNDMDALWGVASKIPEKGPGAADNLTYTTIINAIRHSALLETANVAEEQAVKRREKGIIEGRRIWEDIVGKWRQGSIFIDESLVCSMGRLLLIGSRPRDWDDVLSLIEQTMNIPRLVPRLGTEARESSQIPKMRAPYTPEGLESDPASHEDDEFRPGGEFDTVKPATSSSRRFHGDSLAYATPSNNTLSLVLDSCLKMVTKKTASEYWNLLTDQHTYAIKPDQDNYHMYLRMLRQYRSSAQVVELLRNEMAQADFTLTKKTFRIAMSCCMRDKNNINVMVHANAVMDIMQNTLEDPDPTTTGIYLELALLSNDGRTIIGALERLENAMNNMKSMMSYGPASWKDLSDLGREEIVQLFKTVIGVYDRLLNKGEVPREQYSVYAGKRSRLAAFVTRWANKSARREKRSDDGEEGAENGDDKVGSSGVLFNPAASGSGTGRGRYMPPVRKARLRVDKRVERRVRIKAAKERKKEEVGKVEKARLAASAGDEDDGFSPFAL</sequence>
<comment type="subunit">
    <text evidence="6">Component of the SWR1 chromatin remodeling complex.</text>
</comment>
<dbReference type="InterPro" id="IPR011990">
    <property type="entry name" value="TPR-like_helical_dom_sf"/>
</dbReference>
<dbReference type="Pfam" id="PF13041">
    <property type="entry name" value="PPR_2"/>
    <property type="match status" value="1"/>
</dbReference>
<feature type="compositionally biased region" description="Basic residues" evidence="8">
    <location>
        <begin position="588"/>
        <end position="604"/>
    </location>
</feature>
<keyword evidence="9" id="KW-1133">Transmembrane helix</keyword>
<dbReference type="Pfam" id="PF00022">
    <property type="entry name" value="Actin"/>
    <property type="match status" value="1"/>
</dbReference>
<dbReference type="GO" id="GO:0031965">
    <property type="term" value="C:nuclear membrane"/>
    <property type="evidence" value="ECO:0007669"/>
    <property type="project" value="InterPro"/>
</dbReference>
<dbReference type="Gene3D" id="3.90.640.10">
    <property type="entry name" value="Actin, Chain A, domain 4"/>
    <property type="match status" value="1"/>
</dbReference>
<dbReference type="FunFam" id="3.90.640.10:FF:000014">
    <property type="entry name" value="Putative actin-related protein 6"/>
    <property type="match status" value="1"/>
</dbReference>
<dbReference type="InterPro" id="IPR043129">
    <property type="entry name" value="ATPase_NBD"/>
</dbReference>
<evidence type="ECO:0000313" key="11">
    <source>
        <dbReference type="EMBL" id="TKA64745.1"/>
    </source>
</evidence>
<evidence type="ECO:0000256" key="2">
    <source>
        <dbReference type="ARBA" id="ARBA00005665"/>
    </source>
</evidence>
<dbReference type="Gene3D" id="2.30.36.70">
    <property type="entry name" value="Actin, Chain A, domain 2"/>
    <property type="match status" value="1"/>
</dbReference>
<comment type="caution">
    <text evidence="11">The sequence shown here is derived from an EMBL/GenBank/DDBJ whole genome shotgun (WGS) entry which is preliminary data.</text>
</comment>
<evidence type="ECO:0000256" key="1">
    <source>
        <dbReference type="ARBA" id="ARBA00004496"/>
    </source>
</evidence>
<feature type="region of interest" description="Disordered" evidence="8">
    <location>
        <begin position="1165"/>
        <end position="1212"/>
    </location>
</feature>
<feature type="region of interest" description="Disordered" evidence="8">
    <location>
        <begin position="587"/>
        <end position="631"/>
    </location>
</feature>
<dbReference type="SMART" id="SM00268">
    <property type="entry name" value="ACTIN"/>
    <property type="match status" value="1"/>
</dbReference>
<comment type="subcellular location">
    <subcellularLocation>
        <location evidence="1">Cytoplasm</location>
    </subcellularLocation>
</comment>